<dbReference type="AlphaFoldDB" id="A0A391NWA2"/>
<comment type="caution">
    <text evidence="1">The sequence shown here is derived from an EMBL/GenBank/DDBJ whole genome shotgun (WGS) entry which is preliminary data.</text>
</comment>
<sequence>MLGDGASLYSGIEVHYYDPSTNEEVGVTQTGPADSTQFLTLDPPLNVVGISYTNTDGTYDHVVPLACGITTLSYDVCIRTVSGTVSAAGATTPTLLGGVTVSVDGSDLDTSLEDGTFLVNMDEGPYTITFSRDGYVSQTVEGTMGDCGEVSLDVELEPLAMDVCGTQRVGIMLGSGDSIYGG</sequence>
<dbReference type="InterPro" id="IPR008969">
    <property type="entry name" value="CarboxyPept-like_regulatory"/>
</dbReference>
<evidence type="ECO:0000313" key="2">
    <source>
        <dbReference type="Proteomes" id="UP000265618"/>
    </source>
</evidence>
<reference evidence="1 2" key="1">
    <citation type="journal article" date="2018" name="PLoS ONE">
        <title>The draft genome of Kipferlia bialata reveals reductive genome evolution in fornicate parasites.</title>
        <authorList>
            <person name="Tanifuji G."/>
            <person name="Takabayashi S."/>
            <person name="Kume K."/>
            <person name="Takagi M."/>
            <person name="Nakayama T."/>
            <person name="Kamikawa R."/>
            <person name="Inagaki Y."/>
            <person name="Hashimoto T."/>
        </authorList>
    </citation>
    <scope>NUCLEOTIDE SEQUENCE [LARGE SCALE GENOMIC DNA]</scope>
    <source>
        <strain evidence="1">NY0173</strain>
    </source>
</reference>
<dbReference type="EMBL" id="BDIP01010922">
    <property type="protein sequence ID" value="GCA65385.1"/>
    <property type="molecule type" value="Genomic_DNA"/>
</dbReference>
<evidence type="ECO:0000313" key="1">
    <source>
        <dbReference type="EMBL" id="GCA65385.1"/>
    </source>
</evidence>
<organism evidence="1 2">
    <name type="scientific">Kipferlia bialata</name>
    <dbReference type="NCBI Taxonomy" id="797122"/>
    <lineage>
        <taxon>Eukaryota</taxon>
        <taxon>Metamonada</taxon>
        <taxon>Carpediemonas-like organisms</taxon>
        <taxon>Kipferlia</taxon>
    </lineage>
</organism>
<protein>
    <submittedName>
        <fullName evidence="1">Uncharacterized protein</fullName>
    </submittedName>
</protein>
<gene>
    <name evidence="1" type="ORF">KIPB_016991</name>
</gene>
<name>A0A391NWA2_9EUKA</name>
<feature type="non-terminal residue" evidence="1">
    <location>
        <position position="182"/>
    </location>
</feature>
<accession>A0A391NWA2</accession>
<proteinExistence type="predicted"/>
<keyword evidence="2" id="KW-1185">Reference proteome</keyword>
<dbReference type="Gene3D" id="2.60.40.1120">
    <property type="entry name" value="Carboxypeptidase-like, regulatory domain"/>
    <property type="match status" value="1"/>
</dbReference>
<dbReference type="SUPFAM" id="SSF49464">
    <property type="entry name" value="Carboxypeptidase regulatory domain-like"/>
    <property type="match status" value="1"/>
</dbReference>
<dbReference type="Proteomes" id="UP000265618">
    <property type="component" value="Unassembled WGS sequence"/>
</dbReference>